<dbReference type="CDD" id="cd00143">
    <property type="entry name" value="PP2Cc"/>
    <property type="match status" value="1"/>
</dbReference>
<dbReference type="PROSITE" id="PS51746">
    <property type="entry name" value="PPM_2"/>
    <property type="match status" value="1"/>
</dbReference>
<evidence type="ECO:0000259" key="1">
    <source>
        <dbReference type="PROSITE" id="PS51746"/>
    </source>
</evidence>
<dbReference type="InterPro" id="IPR001932">
    <property type="entry name" value="PPM-type_phosphatase-like_dom"/>
</dbReference>
<dbReference type="OrthoDB" id="432045at2759"/>
<keyword evidence="3" id="KW-1185">Reference proteome</keyword>
<dbReference type="InterPro" id="IPR015655">
    <property type="entry name" value="PP2C"/>
</dbReference>
<dbReference type="InterPro" id="IPR036457">
    <property type="entry name" value="PPM-type-like_dom_sf"/>
</dbReference>
<gene>
    <name evidence="2" type="primary">PPM1L</name>
    <name evidence="2" type="ORF">SPIL2461_LOCUS2369</name>
</gene>
<reference evidence="2" key="1">
    <citation type="submission" date="2021-02" db="EMBL/GenBank/DDBJ databases">
        <authorList>
            <person name="Dougan E. K."/>
            <person name="Rhodes N."/>
            <person name="Thang M."/>
            <person name="Chan C."/>
        </authorList>
    </citation>
    <scope>NUCLEOTIDE SEQUENCE</scope>
</reference>
<dbReference type="Pfam" id="PF00481">
    <property type="entry name" value="PP2C"/>
    <property type="match status" value="1"/>
</dbReference>
<dbReference type="PANTHER" id="PTHR47992">
    <property type="entry name" value="PROTEIN PHOSPHATASE"/>
    <property type="match status" value="1"/>
</dbReference>
<proteinExistence type="predicted"/>
<evidence type="ECO:0000313" key="2">
    <source>
        <dbReference type="EMBL" id="CAE7212130.1"/>
    </source>
</evidence>
<comment type="caution">
    <text evidence="2">The sequence shown here is derived from an EMBL/GenBank/DDBJ whole genome shotgun (WGS) entry which is preliminary data.</text>
</comment>
<dbReference type="SUPFAM" id="SSF81606">
    <property type="entry name" value="PP2C-like"/>
    <property type="match status" value="1"/>
</dbReference>
<dbReference type="AlphaFoldDB" id="A0A812JRP0"/>
<feature type="domain" description="PPM-type phosphatase" evidence="1">
    <location>
        <begin position="1"/>
        <end position="123"/>
    </location>
</feature>
<name>A0A812JRP0_SYMPI</name>
<sequence>MEDAVDMREDIAGFRLFVVYDGHAEQEAVSVVKQILPNILASHLQDEADVETGICKAFGAVDAEVAKSLVEKEIKESDLKVSSGTVACIALVRGKELWVANLGDCRAVLCKEGTKAHTISVDH</sequence>
<protein>
    <submittedName>
        <fullName evidence="2">PPM1L protein</fullName>
    </submittedName>
</protein>
<dbReference type="Gene3D" id="3.60.40.10">
    <property type="entry name" value="PPM-type phosphatase domain"/>
    <property type="match status" value="1"/>
</dbReference>
<evidence type="ECO:0000313" key="3">
    <source>
        <dbReference type="Proteomes" id="UP000649617"/>
    </source>
</evidence>
<dbReference type="Proteomes" id="UP000649617">
    <property type="component" value="Unassembled WGS sequence"/>
</dbReference>
<organism evidence="2 3">
    <name type="scientific">Symbiodinium pilosum</name>
    <name type="common">Dinoflagellate</name>
    <dbReference type="NCBI Taxonomy" id="2952"/>
    <lineage>
        <taxon>Eukaryota</taxon>
        <taxon>Sar</taxon>
        <taxon>Alveolata</taxon>
        <taxon>Dinophyceae</taxon>
        <taxon>Suessiales</taxon>
        <taxon>Symbiodiniaceae</taxon>
        <taxon>Symbiodinium</taxon>
    </lineage>
</organism>
<accession>A0A812JRP0</accession>
<dbReference type="GO" id="GO:0004722">
    <property type="term" value="F:protein serine/threonine phosphatase activity"/>
    <property type="evidence" value="ECO:0007669"/>
    <property type="project" value="InterPro"/>
</dbReference>
<dbReference type="EMBL" id="CAJNIZ010002571">
    <property type="protein sequence ID" value="CAE7212130.1"/>
    <property type="molecule type" value="Genomic_DNA"/>
</dbReference>